<feature type="coiled-coil region" evidence="1">
    <location>
        <begin position="719"/>
        <end position="787"/>
    </location>
</feature>
<dbReference type="PANTHER" id="PTHR30441:SF8">
    <property type="entry name" value="DUF748 DOMAIN-CONTAINING PROTEIN"/>
    <property type="match status" value="1"/>
</dbReference>
<organism evidence="4 5">
    <name type="scientific">Marinomonas balearica</name>
    <dbReference type="NCBI Taxonomy" id="491947"/>
    <lineage>
        <taxon>Bacteria</taxon>
        <taxon>Pseudomonadati</taxon>
        <taxon>Pseudomonadota</taxon>
        <taxon>Gammaproteobacteria</taxon>
        <taxon>Oceanospirillales</taxon>
        <taxon>Oceanospirillaceae</taxon>
        <taxon>Marinomonas</taxon>
    </lineage>
</organism>
<dbReference type="Pfam" id="PF05170">
    <property type="entry name" value="AsmA"/>
    <property type="match status" value="1"/>
</dbReference>
<dbReference type="GO" id="GO:0090313">
    <property type="term" value="P:regulation of protein targeting to membrane"/>
    <property type="evidence" value="ECO:0007669"/>
    <property type="project" value="TreeGrafter"/>
</dbReference>
<feature type="domain" description="AsmA" evidence="3">
    <location>
        <begin position="8"/>
        <end position="629"/>
    </location>
</feature>
<proteinExistence type="predicted"/>
<dbReference type="OrthoDB" id="9766390at2"/>
<dbReference type="Proteomes" id="UP000294656">
    <property type="component" value="Unassembled WGS sequence"/>
</dbReference>
<reference evidence="4 5" key="1">
    <citation type="submission" date="2019-03" db="EMBL/GenBank/DDBJ databases">
        <title>Genomic Encyclopedia of Type Strains, Phase III (KMG-III): the genomes of soil and plant-associated and newly described type strains.</title>
        <authorList>
            <person name="Whitman W."/>
        </authorList>
    </citation>
    <scope>NUCLEOTIDE SEQUENCE [LARGE SCALE GENOMIC DNA]</scope>
    <source>
        <strain evidence="4 5">CECT 7378</strain>
    </source>
</reference>
<feature type="region of interest" description="Disordered" evidence="2">
    <location>
        <begin position="419"/>
        <end position="443"/>
    </location>
</feature>
<dbReference type="InterPro" id="IPR007844">
    <property type="entry name" value="AsmA"/>
</dbReference>
<evidence type="ECO:0000256" key="1">
    <source>
        <dbReference type="SAM" id="Coils"/>
    </source>
</evidence>
<evidence type="ECO:0000256" key="2">
    <source>
        <dbReference type="SAM" id="MobiDB-lite"/>
    </source>
</evidence>
<evidence type="ECO:0000259" key="3">
    <source>
        <dbReference type="Pfam" id="PF05170"/>
    </source>
</evidence>
<feature type="region of interest" description="Disordered" evidence="2">
    <location>
        <begin position="126"/>
        <end position="165"/>
    </location>
</feature>
<accession>A0A4R6M3S9</accession>
<evidence type="ECO:0000313" key="4">
    <source>
        <dbReference type="EMBL" id="TDO95951.1"/>
    </source>
</evidence>
<keyword evidence="1" id="KW-0175">Coiled coil</keyword>
<dbReference type="PANTHER" id="PTHR30441">
    <property type="entry name" value="DUF748 DOMAIN-CONTAINING PROTEIN"/>
    <property type="match status" value="1"/>
</dbReference>
<gene>
    <name evidence="4" type="ORF">DFP79_3310</name>
</gene>
<comment type="caution">
    <text evidence="4">The sequence shown here is derived from an EMBL/GenBank/DDBJ whole genome shotgun (WGS) entry which is preliminary data.</text>
</comment>
<dbReference type="GO" id="GO:0005886">
    <property type="term" value="C:plasma membrane"/>
    <property type="evidence" value="ECO:0007669"/>
    <property type="project" value="TreeGrafter"/>
</dbReference>
<sequence>MVWVKRLLFVLVFLLALVLGGIGYVLIFVDPNDFKKELISLVDKHANIDLKIDGDISWSFFPWLGVELNDIGVAAKGESTLAKFEEAEFRLAVLPLLQQKIEVDTVRLIGLKADLVMDEEGKGNWQLGSKTDSQKQASNQSSTASSTALSTANMPSETDVVTPNAAKAAQTPSAFTIPDINIEKIELVDAQVRFVDKQSGMDLLAMFNTNLSNVRWGDAWPLEFDIKLEGVLPKEANGKQQSIAHSLSLGADLTVFPEHQRLALSDLIVKTRTEAAMLPISPLLANAQIRQLELDLPQENLIIDGLSLDSLGVSLESQIKVFELLSKPQFSVAANVAEFSPRELLNKLALPLPEMADETTLSALQLTLSLEGDANAVKVQPISMRLDETQLEANASVKFTPLSWNVSVAGKTLDLDRYLPPNVEGDNKTDPDSTEASGEEVQESDLIPVELLRTLNGTVDFSFENLKAKNLSIDKISATSVQSNGLVTLNPLFVGLYEGRANLNAMLDVRSDTPKISISPNIEHVQIYPLLNDFMELDKVKGATFASGDLHTSGNRISELMNQLNGDLLVEVKDGALVGMNLTKSVCEGIASTRSGKDVNQTAFGEDTPFESLTFPAHVVNGVVSTPDLKIKAVGIQVTGDGEVSLPEQNIHYQADVSIVGSDVDQACQIKRVYRSLAFPIVCKGAFDSDPATLCRPDIKGFGRLFEKVAKTELDAKLAAEKQKAKVKIAKEKARAKEKLDAEKAKAKAELEAKLAEEKRKAEEKKKAKEEELKQKLKDELKNGLKSLF</sequence>
<dbReference type="InterPro" id="IPR052894">
    <property type="entry name" value="AsmA-related"/>
</dbReference>
<feature type="compositionally biased region" description="Low complexity" evidence="2">
    <location>
        <begin position="134"/>
        <end position="152"/>
    </location>
</feature>
<protein>
    <submittedName>
        <fullName evidence="4">AsmA protein</fullName>
    </submittedName>
</protein>
<keyword evidence="5" id="KW-1185">Reference proteome</keyword>
<evidence type="ECO:0000313" key="5">
    <source>
        <dbReference type="Proteomes" id="UP000294656"/>
    </source>
</evidence>
<dbReference type="EMBL" id="SNXC01000015">
    <property type="protein sequence ID" value="TDO95951.1"/>
    <property type="molecule type" value="Genomic_DNA"/>
</dbReference>
<dbReference type="AlphaFoldDB" id="A0A4R6M3S9"/>
<dbReference type="RefSeq" id="WP_133505011.1">
    <property type="nucleotide sequence ID" value="NZ_SNXC01000015.1"/>
</dbReference>
<name>A0A4R6M3S9_9GAMM</name>